<feature type="chain" id="PRO_5044573512" evidence="1">
    <location>
        <begin position="18"/>
        <end position="128"/>
    </location>
</feature>
<dbReference type="EMBL" id="NXFY01000027">
    <property type="protein sequence ID" value="PHO16973.1"/>
    <property type="molecule type" value="Genomic_DNA"/>
</dbReference>
<dbReference type="Proteomes" id="UP000262712">
    <property type="component" value="Chromosome"/>
</dbReference>
<dbReference type="PROSITE" id="PS50206">
    <property type="entry name" value="RHODANESE_3"/>
    <property type="match status" value="1"/>
</dbReference>
<dbReference type="EMBL" id="CP032098">
    <property type="protein sequence ID" value="AXX93512.1"/>
    <property type="molecule type" value="Genomic_DNA"/>
</dbReference>
<evidence type="ECO:0000313" key="5">
    <source>
        <dbReference type="Proteomes" id="UP000221222"/>
    </source>
</evidence>
<dbReference type="RefSeq" id="WP_099343497.1">
    <property type="nucleotide sequence ID" value="NZ_CP032098.1"/>
</dbReference>
<accession>A0A2G1DER8</accession>
<dbReference type="Gene3D" id="3.40.250.10">
    <property type="entry name" value="Rhodanese-like domain"/>
    <property type="match status" value="1"/>
</dbReference>
<name>A0A2G1DER8_9BACT</name>
<dbReference type="Pfam" id="PF00581">
    <property type="entry name" value="Rhodanese"/>
    <property type="match status" value="1"/>
</dbReference>
<evidence type="ECO:0000313" key="4">
    <source>
        <dbReference type="EMBL" id="PHO16973.1"/>
    </source>
</evidence>
<dbReference type="InterPro" id="IPR036873">
    <property type="entry name" value="Rhodanese-like_dom_sf"/>
</dbReference>
<dbReference type="InterPro" id="IPR001763">
    <property type="entry name" value="Rhodanese-like_dom"/>
</dbReference>
<protein>
    <submittedName>
        <fullName evidence="3">Rhodanese-like domain-containing protein</fullName>
    </submittedName>
</protein>
<evidence type="ECO:0000313" key="3">
    <source>
        <dbReference type="EMBL" id="AXX93512.1"/>
    </source>
</evidence>
<feature type="domain" description="Rhodanese" evidence="2">
    <location>
        <begin position="35"/>
        <end position="127"/>
    </location>
</feature>
<organism evidence="4 5">
    <name type="scientific">Malaciobacter molluscorum LMG 25693</name>
    <dbReference type="NCBI Taxonomy" id="870501"/>
    <lineage>
        <taxon>Bacteria</taxon>
        <taxon>Pseudomonadati</taxon>
        <taxon>Campylobacterota</taxon>
        <taxon>Epsilonproteobacteria</taxon>
        <taxon>Campylobacterales</taxon>
        <taxon>Arcobacteraceae</taxon>
        <taxon>Malaciobacter</taxon>
    </lineage>
</organism>
<dbReference type="KEGG" id="amol:AMOL_2573"/>
<reference evidence="3 6" key="2">
    <citation type="submission" date="2018-08" db="EMBL/GenBank/DDBJ databases">
        <title>Complete genome of the Arcobacter molluscorum type strain LMG 25693.</title>
        <authorList>
            <person name="Miller W.G."/>
            <person name="Yee E."/>
            <person name="Bono J.L."/>
        </authorList>
    </citation>
    <scope>NUCLEOTIDE SEQUENCE [LARGE SCALE GENOMIC DNA]</scope>
    <source>
        <strain evidence="3 6">CECT 7696</strain>
    </source>
</reference>
<proteinExistence type="predicted"/>
<keyword evidence="5" id="KW-1185">Reference proteome</keyword>
<evidence type="ECO:0000259" key="2">
    <source>
        <dbReference type="PROSITE" id="PS50206"/>
    </source>
</evidence>
<keyword evidence="1" id="KW-0732">Signal</keyword>
<dbReference type="Proteomes" id="UP000221222">
    <property type="component" value="Unassembled WGS sequence"/>
</dbReference>
<sequence length="128" mass="14793">MKWLFFLLLSLSIFLNASDVKSLNITKLDKYLSLNGIVVDIRSKQIQEKTGVIPESYKLPLIKNDEKSLKIWKFKLLKILKSAKRSFLIVDEDGTNSKKLAQRLKKDGFIQAIYLKGGFDNWKNNNTK</sequence>
<reference evidence="4 5" key="1">
    <citation type="submission" date="2017-09" db="EMBL/GenBank/DDBJ databases">
        <title>Arcobacter canalis sp. nov., a new species isolated from a water canal contaminated with urban sewage.</title>
        <authorList>
            <person name="Perez-Cataluna A."/>
            <person name="Salas-Masso N."/>
            <person name="Figueras M.J."/>
        </authorList>
    </citation>
    <scope>NUCLEOTIDE SEQUENCE [LARGE SCALE GENOMIC DNA]</scope>
    <source>
        <strain evidence="4 5">F98-3</strain>
    </source>
</reference>
<dbReference type="SUPFAM" id="SSF52821">
    <property type="entry name" value="Rhodanese/Cell cycle control phosphatase"/>
    <property type="match status" value="1"/>
</dbReference>
<feature type="signal peptide" evidence="1">
    <location>
        <begin position="1"/>
        <end position="17"/>
    </location>
</feature>
<dbReference type="AlphaFoldDB" id="A0A2G1DER8"/>
<evidence type="ECO:0000256" key="1">
    <source>
        <dbReference type="SAM" id="SignalP"/>
    </source>
</evidence>
<evidence type="ECO:0000313" key="6">
    <source>
        <dbReference type="Proteomes" id="UP000262712"/>
    </source>
</evidence>
<gene>
    <name evidence="3" type="ORF">AMOL_2573</name>
    <name evidence="4" type="ORF">CPU12_12720</name>
</gene>